<accession>A0A1X2G5C3</accession>
<dbReference type="AlphaFoldDB" id="A0A1X2G5C3"/>
<reference evidence="2 3" key="1">
    <citation type="submission" date="2016-07" db="EMBL/GenBank/DDBJ databases">
        <title>Pervasive Adenine N6-methylation of Active Genes in Fungi.</title>
        <authorList>
            <consortium name="DOE Joint Genome Institute"/>
            <person name="Mondo S.J."/>
            <person name="Dannebaum R.O."/>
            <person name="Kuo R.C."/>
            <person name="Labutti K."/>
            <person name="Haridas S."/>
            <person name="Kuo A."/>
            <person name="Salamov A."/>
            <person name="Ahrendt S.R."/>
            <person name="Lipzen A."/>
            <person name="Sullivan W."/>
            <person name="Andreopoulos W.B."/>
            <person name="Clum A."/>
            <person name="Lindquist E."/>
            <person name="Daum C."/>
            <person name="Ramamoorthy G.K."/>
            <person name="Gryganskyi A."/>
            <person name="Culley D."/>
            <person name="Magnuson J.K."/>
            <person name="James T.Y."/>
            <person name="O'Malley M.A."/>
            <person name="Stajich J.E."/>
            <person name="Spatafora J.W."/>
            <person name="Visel A."/>
            <person name="Grigoriev I.V."/>
        </authorList>
    </citation>
    <scope>NUCLEOTIDE SEQUENCE [LARGE SCALE GENOMIC DNA]</scope>
    <source>
        <strain evidence="2 3">NRRL 3301</strain>
    </source>
</reference>
<dbReference type="PANTHER" id="PTHR21405">
    <property type="entry name" value="CDNA SEQUENCE BC021608"/>
    <property type="match status" value="1"/>
</dbReference>
<comment type="caution">
    <text evidence="2">The sequence shown here is derived from an EMBL/GenBank/DDBJ whole genome shotgun (WGS) entry which is preliminary data.</text>
</comment>
<comment type="similarity">
    <text evidence="1">Belongs to the TTC36 family.</text>
</comment>
<dbReference type="InterPro" id="IPR038906">
    <property type="entry name" value="TTC36"/>
</dbReference>
<keyword evidence="3" id="KW-1185">Reference proteome</keyword>
<dbReference type="EMBL" id="MCGT01000042">
    <property type="protein sequence ID" value="ORX45494.1"/>
    <property type="molecule type" value="Genomic_DNA"/>
</dbReference>
<proteinExistence type="inferred from homology"/>
<dbReference type="Proteomes" id="UP000242146">
    <property type="component" value="Unassembled WGS sequence"/>
</dbReference>
<dbReference type="STRING" id="101127.A0A1X2G5C3"/>
<evidence type="ECO:0000313" key="3">
    <source>
        <dbReference type="Proteomes" id="UP000242146"/>
    </source>
</evidence>
<evidence type="ECO:0000256" key="1">
    <source>
        <dbReference type="ARBA" id="ARBA00006995"/>
    </source>
</evidence>
<name>A0A1X2G5C3_9FUNG</name>
<gene>
    <name evidence="2" type="ORF">DM01DRAFT_1340008</name>
</gene>
<organism evidence="2 3">
    <name type="scientific">Hesseltinella vesiculosa</name>
    <dbReference type="NCBI Taxonomy" id="101127"/>
    <lineage>
        <taxon>Eukaryota</taxon>
        <taxon>Fungi</taxon>
        <taxon>Fungi incertae sedis</taxon>
        <taxon>Mucoromycota</taxon>
        <taxon>Mucoromycotina</taxon>
        <taxon>Mucoromycetes</taxon>
        <taxon>Mucorales</taxon>
        <taxon>Cunninghamellaceae</taxon>
        <taxon>Hesseltinella</taxon>
    </lineage>
</organism>
<dbReference type="InterPro" id="IPR019734">
    <property type="entry name" value="TPR_rpt"/>
</dbReference>
<dbReference type="GO" id="GO:0006570">
    <property type="term" value="P:tyrosine metabolic process"/>
    <property type="evidence" value="ECO:0007669"/>
    <property type="project" value="TreeGrafter"/>
</dbReference>
<dbReference type="InterPro" id="IPR011990">
    <property type="entry name" value="TPR-like_helical_dom_sf"/>
</dbReference>
<evidence type="ECO:0000313" key="2">
    <source>
        <dbReference type="EMBL" id="ORX45494.1"/>
    </source>
</evidence>
<dbReference type="SMART" id="SM00028">
    <property type="entry name" value="TPR"/>
    <property type="match status" value="2"/>
</dbReference>
<dbReference type="PANTHER" id="PTHR21405:SF0">
    <property type="entry name" value="TETRATRICOPEPTIDE REPEAT PROTEIN 36"/>
    <property type="match status" value="1"/>
</dbReference>
<dbReference type="OrthoDB" id="539634at2759"/>
<sequence>MSHLLELKDNAAKLNDDAVLELMFNPDAQGVPFDSVAQTVQHNPLKEIDPSILMELKSLETQAVELAEKDDLEGALMLLNQCIEKEPEYASVYNNRAQIFRLQNDNESALQDLDKVIQLGAGQPKVLRQAYTQRAIIKRQQGDMKGANQDFELGAKYGNPLARNYTVNENPYAKMCNQIMVEVMSRETMGIPSDTCNSSQQRQ</sequence>
<dbReference type="Gene3D" id="1.25.40.10">
    <property type="entry name" value="Tetratricopeptide repeat domain"/>
    <property type="match status" value="1"/>
</dbReference>
<protein>
    <submittedName>
        <fullName evidence="2">Uncharacterized protein</fullName>
    </submittedName>
</protein>
<dbReference type="SUPFAM" id="SSF48452">
    <property type="entry name" value="TPR-like"/>
    <property type="match status" value="1"/>
</dbReference>